<dbReference type="Proteomes" id="UP000836841">
    <property type="component" value="Chromosome 6"/>
</dbReference>
<dbReference type="PANTHER" id="PTHR47290">
    <property type="entry name" value="RING FINGER PROTEIN"/>
    <property type="match status" value="1"/>
</dbReference>
<dbReference type="AlphaFoldDB" id="A0AAU9SYT7"/>
<dbReference type="EMBL" id="OU466862">
    <property type="protein sequence ID" value="CAH2072865.1"/>
    <property type="molecule type" value="Genomic_DNA"/>
</dbReference>
<evidence type="ECO:0000313" key="1">
    <source>
        <dbReference type="EMBL" id="CAH2072865.1"/>
    </source>
</evidence>
<reference evidence="1 2" key="1">
    <citation type="submission" date="2022-03" db="EMBL/GenBank/DDBJ databases">
        <authorList>
            <person name="Nunn A."/>
            <person name="Chopra R."/>
            <person name="Nunn A."/>
            <person name="Contreras Garrido A."/>
        </authorList>
    </citation>
    <scope>NUCLEOTIDE SEQUENCE [LARGE SCALE GENOMIC DNA]</scope>
</reference>
<dbReference type="InterPro" id="IPR044171">
    <property type="entry name" value="LAX2-like"/>
</dbReference>
<gene>
    <name evidence="1" type="ORF">TAV2_LOCUS21298</name>
</gene>
<proteinExistence type="predicted"/>
<keyword evidence="2" id="KW-1185">Reference proteome</keyword>
<sequence length="67" mass="7712">MHLENHFNVEIRCRGQELEPVLTLQHVRDAIWRGSRDNSSNSQNLTLLPNSSSSDHLMVLHYGRTLS</sequence>
<evidence type="ECO:0000313" key="2">
    <source>
        <dbReference type="Proteomes" id="UP000836841"/>
    </source>
</evidence>
<organism evidence="1 2">
    <name type="scientific">Thlaspi arvense</name>
    <name type="common">Field penny-cress</name>
    <dbReference type="NCBI Taxonomy" id="13288"/>
    <lineage>
        <taxon>Eukaryota</taxon>
        <taxon>Viridiplantae</taxon>
        <taxon>Streptophyta</taxon>
        <taxon>Embryophyta</taxon>
        <taxon>Tracheophyta</taxon>
        <taxon>Spermatophyta</taxon>
        <taxon>Magnoliopsida</taxon>
        <taxon>eudicotyledons</taxon>
        <taxon>Gunneridae</taxon>
        <taxon>Pentapetalae</taxon>
        <taxon>rosids</taxon>
        <taxon>malvids</taxon>
        <taxon>Brassicales</taxon>
        <taxon>Brassicaceae</taxon>
        <taxon>Thlaspideae</taxon>
        <taxon>Thlaspi</taxon>
    </lineage>
</organism>
<accession>A0AAU9SYT7</accession>
<name>A0AAU9SYT7_THLAR</name>
<protein>
    <submittedName>
        <fullName evidence="1">Uncharacterized protein</fullName>
    </submittedName>
</protein>
<dbReference type="PANTHER" id="PTHR47290:SF4">
    <property type="entry name" value="RING FINGER PROTEIN"/>
    <property type="match status" value="1"/>
</dbReference>